<feature type="transmembrane region" description="Helical" evidence="7">
    <location>
        <begin position="162"/>
        <end position="181"/>
    </location>
</feature>
<comment type="caution">
    <text evidence="9">The sequence shown here is derived from an EMBL/GenBank/DDBJ whole genome shotgun (WGS) entry which is preliminary data.</text>
</comment>
<evidence type="ECO:0000313" key="10">
    <source>
        <dbReference type="Proteomes" id="UP000308230"/>
    </source>
</evidence>
<evidence type="ECO:0000256" key="7">
    <source>
        <dbReference type="SAM" id="Phobius"/>
    </source>
</evidence>
<feature type="transmembrane region" description="Helical" evidence="7">
    <location>
        <begin position="254"/>
        <end position="276"/>
    </location>
</feature>
<evidence type="ECO:0000259" key="8">
    <source>
        <dbReference type="PROSITE" id="PS50850"/>
    </source>
</evidence>
<feature type="transmembrane region" description="Helical" evidence="7">
    <location>
        <begin position="376"/>
        <end position="397"/>
    </location>
</feature>
<evidence type="ECO:0000256" key="4">
    <source>
        <dbReference type="ARBA" id="ARBA00022692"/>
    </source>
</evidence>
<dbReference type="RefSeq" id="WP_138127903.1">
    <property type="nucleotide sequence ID" value="NZ_SWLG01000013.1"/>
</dbReference>
<protein>
    <submittedName>
        <fullName evidence="9">MFS transporter</fullName>
    </submittedName>
</protein>
<dbReference type="InterPro" id="IPR022324">
    <property type="entry name" value="Bacilysin_exporter_BacE_put"/>
</dbReference>
<comment type="subcellular location">
    <subcellularLocation>
        <location evidence="1">Cell membrane</location>
        <topology evidence="1">Multi-pass membrane protein</topology>
    </subcellularLocation>
</comment>
<evidence type="ECO:0000256" key="5">
    <source>
        <dbReference type="ARBA" id="ARBA00022989"/>
    </source>
</evidence>
<dbReference type="PRINTS" id="PR01988">
    <property type="entry name" value="EXPORTERBACE"/>
</dbReference>
<dbReference type="InterPro" id="IPR036259">
    <property type="entry name" value="MFS_trans_sf"/>
</dbReference>
<name>A0A5R9F8J8_9BACL</name>
<dbReference type="EMBL" id="SWLG01000013">
    <property type="protein sequence ID" value="TLS36045.1"/>
    <property type="molecule type" value="Genomic_DNA"/>
</dbReference>
<evidence type="ECO:0000256" key="2">
    <source>
        <dbReference type="ARBA" id="ARBA00022448"/>
    </source>
</evidence>
<sequence>MLGLLKNRNYFRFWSAQIISQLGDGVTRLAIIYLVAMLSKDPLEIGLVIFAQLLPTAVFGIFFGPLADKYSRKWLMVGSDFYRMTIVLLMIFFHDSVPALITLIVFQGLGTAVFNPARSASIPDLVGEKNIQQAISLSQGTKAAMDIIGPSIGGLLLLMNNYTAIFLIDAATFLLSAFLLLQITLSATIHKHEQPGGEGYFSSIGSGIKQVVSMPALRFLLLLLMPVTLVVGALNTNLVAVLTNVFKVSPAHFGLLEASVGVGAIVGALFIGPYLLKLLRPSTVMLMGTIIVGAWMVIVIPLDMIRPALGITPIYLWCLMIGVLNTLINVPLSSLFLGATPAFFRGRGQALLGATANSFQLIGILAGGWIAGYIGVLNGTALSGLLLIIAVVFFPLLKGYKELHAIDPKNKKKPIKATEEKAGLPAAK</sequence>
<dbReference type="PROSITE" id="PS50850">
    <property type="entry name" value="MFS"/>
    <property type="match status" value="1"/>
</dbReference>
<keyword evidence="2" id="KW-0813">Transport</keyword>
<dbReference type="CDD" id="cd06173">
    <property type="entry name" value="MFS_MefA_like"/>
    <property type="match status" value="1"/>
</dbReference>
<dbReference type="SUPFAM" id="SSF103473">
    <property type="entry name" value="MFS general substrate transporter"/>
    <property type="match status" value="1"/>
</dbReference>
<feature type="transmembrane region" description="Helical" evidence="7">
    <location>
        <begin position="219"/>
        <end position="242"/>
    </location>
</feature>
<dbReference type="Gene3D" id="1.20.1250.20">
    <property type="entry name" value="MFS general substrate transporter like domains"/>
    <property type="match status" value="1"/>
</dbReference>
<keyword evidence="3" id="KW-1003">Cell membrane</keyword>
<feature type="transmembrane region" description="Helical" evidence="7">
    <location>
        <begin position="45"/>
        <end position="66"/>
    </location>
</feature>
<dbReference type="AlphaFoldDB" id="A0A5R9F8J8"/>
<dbReference type="Proteomes" id="UP000308230">
    <property type="component" value="Unassembled WGS sequence"/>
</dbReference>
<keyword evidence="4 7" id="KW-0812">Transmembrane</keyword>
<keyword evidence="10" id="KW-1185">Reference proteome</keyword>
<evidence type="ECO:0000313" key="9">
    <source>
        <dbReference type="EMBL" id="TLS36045.1"/>
    </source>
</evidence>
<feature type="transmembrane region" description="Helical" evidence="7">
    <location>
        <begin position="283"/>
        <end position="302"/>
    </location>
</feature>
<feature type="transmembrane region" description="Helical" evidence="7">
    <location>
        <begin position="21"/>
        <end position="39"/>
    </location>
</feature>
<keyword evidence="6 7" id="KW-0472">Membrane</keyword>
<feature type="domain" description="Major facilitator superfamily (MFS) profile" evidence="8">
    <location>
        <begin position="1"/>
        <end position="402"/>
    </location>
</feature>
<dbReference type="GO" id="GO:0005886">
    <property type="term" value="C:plasma membrane"/>
    <property type="evidence" value="ECO:0007669"/>
    <property type="project" value="UniProtKB-SubCell"/>
</dbReference>
<feature type="transmembrane region" description="Helical" evidence="7">
    <location>
        <begin position="86"/>
        <end position="106"/>
    </location>
</feature>
<feature type="transmembrane region" description="Helical" evidence="7">
    <location>
        <begin position="314"/>
        <end position="338"/>
    </location>
</feature>
<organism evidence="9 10">
    <name type="scientific">Exobacillus caeni</name>
    <dbReference type="NCBI Taxonomy" id="2574798"/>
    <lineage>
        <taxon>Bacteria</taxon>
        <taxon>Bacillati</taxon>
        <taxon>Bacillota</taxon>
        <taxon>Bacilli</taxon>
        <taxon>Bacillales</taxon>
        <taxon>Guptibacillaceae</taxon>
        <taxon>Exobacillus</taxon>
    </lineage>
</organism>
<dbReference type="PANTHER" id="PTHR43266:SF2">
    <property type="entry name" value="MAJOR FACILITATOR SUPERFAMILY (MFS) PROFILE DOMAIN-CONTAINING PROTEIN"/>
    <property type="match status" value="1"/>
</dbReference>
<evidence type="ECO:0000256" key="3">
    <source>
        <dbReference type="ARBA" id="ARBA00022475"/>
    </source>
</evidence>
<reference evidence="9 10" key="1">
    <citation type="submission" date="2019-04" db="EMBL/GenBank/DDBJ databases">
        <title>Bacillus caeni sp. nov., a bacterium isolated from mangrove sediment.</title>
        <authorList>
            <person name="Huang H."/>
            <person name="Mo K."/>
            <person name="Hu Y."/>
        </authorList>
    </citation>
    <scope>NUCLEOTIDE SEQUENCE [LARGE SCALE GENOMIC DNA]</scope>
    <source>
        <strain evidence="9 10">HB172195</strain>
    </source>
</reference>
<evidence type="ECO:0000256" key="1">
    <source>
        <dbReference type="ARBA" id="ARBA00004651"/>
    </source>
</evidence>
<feature type="transmembrane region" description="Helical" evidence="7">
    <location>
        <begin position="350"/>
        <end position="370"/>
    </location>
</feature>
<dbReference type="InterPro" id="IPR011701">
    <property type="entry name" value="MFS"/>
</dbReference>
<gene>
    <name evidence="9" type="ORF">FCL54_16775</name>
</gene>
<proteinExistence type="predicted"/>
<dbReference type="InterPro" id="IPR020846">
    <property type="entry name" value="MFS_dom"/>
</dbReference>
<dbReference type="GO" id="GO:0022857">
    <property type="term" value="F:transmembrane transporter activity"/>
    <property type="evidence" value="ECO:0007669"/>
    <property type="project" value="InterPro"/>
</dbReference>
<keyword evidence="5 7" id="KW-1133">Transmembrane helix</keyword>
<dbReference type="PANTHER" id="PTHR43266">
    <property type="entry name" value="MACROLIDE-EFFLUX PROTEIN"/>
    <property type="match status" value="1"/>
</dbReference>
<dbReference type="Pfam" id="PF07690">
    <property type="entry name" value="MFS_1"/>
    <property type="match status" value="1"/>
</dbReference>
<dbReference type="OrthoDB" id="7055052at2"/>
<evidence type="ECO:0000256" key="6">
    <source>
        <dbReference type="ARBA" id="ARBA00023136"/>
    </source>
</evidence>
<accession>A0A5R9F8J8</accession>